<protein>
    <submittedName>
        <fullName evidence="3">1-phosphatidylinositol-4-phosphate 5-kinase</fullName>
    </submittedName>
</protein>
<dbReference type="InterPro" id="IPR023610">
    <property type="entry name" value="PInositol-4/5-P-5/4-kinase"/>
</dbReference>
<dbReference type="PROSITE" id="PS51455">
    <property type="entry name" value="PIPK"/>
    <property type="match status" value="1"/>
</dbReference>
<keyword evidence="1 3" id="KW-0418">Kinase</keyword>
<dbReference type="AlphaFoldDB" id="X6L9J3"/>
<dbReference type="SMART" id="SM00330">
    <property type="entry name" value="PIPKc"/>
    <property type="match status" value="1"/>
</dbReference>
<sequence>KKYIYTFIFLSLNGSQEDGQINKALRTEVLAFTTDGIAQSVDRAQKLAQKTGIPPATIPSQDLYPLSIHDFGVTVKYNSEFVTGNPRPRSMTPDVATDWSVESLVPSTKEEKEAQGDREFTDFAPLVFRFLRKRLLDITDETYIKSIIPPNATEQRNVLDAKFGEGKKTNKTMSKCYDRINFFKKTYTKLVCKQINNRFLVKTITKSECEYLISILKKYVEYLDDNPDSALSLFVGLHSLRMYNLTLYFVVIENIFLANLKPHEVYDLKGSWIARHTHAGIHSGVDCFFFFSHALIAFFHLYIYTQCHFCV</sequence>
<dbReference type="GO" id="GO:0046854">
    <property type="term" value="P:phosphatidylinositol phosphate biosynthetic process"/>
    <property type="evidence" value="ECO:0007669"/>
    <property type="project" value="TreeGrafter"/>
</dbReference>
<reference evidence="3 4" key="1">
    <citation type="journal article" date="2013" name="Curr. Biol.">
        <title>The Genome of the Foraminiferan Reticulomyxa filosa.</title>
        <authorList>
            <person name="Glockner G."/>
            <person name="Hulsmann N."/>
            <person name="Schleicher M."/>
            <person name="Noegel A.A."/>
            <person name="Eichinger L."/>
            <person name="Gallinger C."/>
            <person name="Pawlowski J."/>
            <person name="Sierra R."/>
            <person name="Euteneuer U."/>
            <person name="Pillet L."/>
            <person name="Moustafa A."/>
            <person name="Platzer M."/>
            <person name="Groth M."/>
            <person name="Szafranski K."/>
            <person name="Schliwa M."/>
        </authorList>
    </citation>
    <scope>NUCLEOTIDE SEQUENCE [LARGE SCALE GENOMIC DNA]</scope>
</reference>
<dbReference type="Gene3D" id="3.30.800.10">
    <property type="entry name" value="Phosphatidylinositol Phosphate Kinase II Beta"/>
    <property type="match status" value="1"/>
</dbReference>
<evidence type="ECO:0000313" key="4">
    <source>
        <dbReference type="Proteomes" id="UP000023152"/>
    </source>
</evidence>
<dbReference type="Proteomes" id="UP000023152">
    <property type="component" value="Unassembled WGS sequence"/>
</dbReference>
<evidence type="ECO:0000313" key="3">
    <source>
        <dbReference type="EMBL" id="ETN98208.1"/>
    </source>
</evidence>
<dbReference type="GO" id="GO:0016308">
    <property type="term" value="F:1-phosphatidylinositol-4-phosphate 5-kinase activity"/>
    <property type="evidence" value="ECO:0007669"/>
    <property type="project" value="TreeGrafter"/>
</dbReference>
<dbReference type="InterPro" id="IPR002498">
    <property type="entry name" value="PInositol-4-P-4/5-kinase_core"/>
</dbReference>
<feature type="domain" description="PIPK" evidence="2">
    <location>
        <begin position="56"/>
        <end position="311"/>
    </location>
</feature>
<keyword evidence="1" id="KW-0067">ATP-binding</keyword>
<evidence type="ECO:0000256" key="1">
    <source>
        <dbReference type="PROSITE-ProRule" id="PRU00781"/>
    </source>
</evidence>
<evidence type="ECO:0000259" key="2">
    <source>
        <dbReference type="PROSITE" id="PS51455"/>
    </source>
</evidence>
<gene>
    <name evidence="3" type="ORF">RFI_39307</name>
</gene>
<name>X6L9J3_RETFI</name>
<proteinExistence type="predicted"/>
<keyword evidence="1" id="KW-0808">Transferase</keyword>
<feature type="non-terminal residue" evidence="3">
    <location>
        <position position="1"/>
    </location>
</feature>
<keyword evidence="4" id="KW-1185">Reference proteome</keyword>
<dbReference type="Pfam" id="PF01504">
    <property type="entry name" value="PIP5K"/>
    <property type="match status" value="1"/>
</dbReference>
<organism evidence="3 4">
    <name type="scientific">Reticulomyxa filosa</name>
    <dbReference type="NCBI Taxonomy" id="46433"/>
    <lineage>
        <taxon>Eukaryota</taxon>
        <taxon>Sar</taxon>
        <taxon>Rhizaria</taxon>
        <taxon>Retaria</taxon>
        <taxon>Foraminifera</taxon>
        <taxon>Monothalamids</taxon>
        <taxon>Reticulomyxidae</taxon>
        <taxon>Reticulomyxa</taxon>
    </lineage>
</organism>
<dbReference type="PANTHER" id="PTHR23086">
    <property type="entry name" value="PHOSPHATIDYLINOSITOL-4-PHOSPHATE 5-KINASE"/>
    <property type="match status" value="1"/>
</dbReference>
<comment type="caution">
    <text evidence="3">The sequence shown here is derived from an EMBL/GenBank/DDBJ whole genome shotgun (WGS) entry which is preliminary data.</text>
</comment>
<dbReference type="GO" id="GO:0005524">
    <property type="term" value="F:ATP binding"/>
    <property type="evidence" value="ECO:0007669"/>
    <property type="project" value="UniProtKB-UniRule"/>
</dbReference>
<dbReference type="OrthoDB" id="70770at2759"/>
<dbReference type="InterPro" id="IPR027484">
    <property type="entry name" value="PInositol-4-P-5-kinase_N"/>
</dbReference>
<dbReference type="PANTHER" id="PTHR23086:SF8">
    <property type="entry name" value="PHOSPHATIDYLINOSITOL 5-PHOSPHATE 4-KINASE, ISOFORM A"/>
    <property type="match status" value="1"/>
</dbReference>
<accession>X6L9J3</accession>
<dbReference type="SUPFAM" id="SSF56104">
    <property type="entry name" value="SAICAR synthase-like"/>
    <property type="match status" value="1"/>
</dbReference>
<dbReference type="GO" id="GO:0005886">
    <property type="term" value="C:plasma membrane"/>
    <property type="evidence" value="ECO:0007669"/>
    <property type="project" value="TreeGrafter"/>
</dbReference>
<keyword evidence="1" id="KW-0547">Nucleotide-binding</keyword>
<dbReference type="EMBL" id="ASPP01047362">
    <property type="protein sequence ID" value="ETN98208.1"/>
    <property type="molecule type" value="Genomic_DNA"/>
</dbReference>